<name>M0MK09_9EURY</name>
<gene>
    <name evidence="1" type="ORF">C449_09059</name>
</gene>
<proteinExistence type="predicted"/>
<dbReference type="OrthoDB" id="378610at2157"/>
<sequence length="150" mass="16427">MNWEVTELSDDDVAVAFHYELDNQKFDTTVTGRTEAIRDELLATPAYPFVTAVLFPSVLPMLGVGELSIGDQLSVPVPGGEGTVEITGKYTHAGIEGYTSVWRVDGERRYEDCVAPDLELLLSATYYPPGSTVAFLWLGLVTYEQSGDET</sequence>
<evidence type="ECO:0000313" key="2">
    <source>
        <dbReference type="Proteomes" id="UP000011669"/>
    </source>
</evidence>
<organism evidence="1 2">
    <name type="scientific">Halococcus saccharolyticus DSM 5350</name>
    <dbReference type="NCBI Taxonomy" id="1227455"/>
    <lineage>
        <taxon>Archaea</taxon>
        <taxon>Methanobacteriati</taxon>
        <taxon>Methanobacteriota</taxon>
        <taxon>Stenosarchaea group</taxon>
        <taxon>Halobacteria</taxon>
        <taxon>Halobacteriales</taxon>
        <taxon>Halococcaceae</taxon>
        <taxon>Halococcus</taxon>
    </lineage>
</organism>
<dbReference type="Proteomes" id="UP000011669">
    <property type="component" value="Unassembled WGS sequence"/>
</dbReference>
<accession>M0MK09</accession>
<dbReference type="EMBL" id="AOMD01000021">
    <property type="protein sequence ID" value="EMA44795.1"/>
    <property type="molecule type" value="Genomic_DNA"/>
</dbReference>
<dbReference type="RefSeq" id="WP_006077665.1">
    <property type="nucleotide sequence ID" value="NZ_AOMD01000021.1"/>
</dbReference>
<comment type="caution">
    <text evidence="1">The sequence shown here is derived from an EMBL/GenBank/DDBJ whole genome shotgun (WGS) entry which is preliminary data.</text>
</comment>
<reference evidence="1 2" key="1">
    <citation type="journal article" date="2014" name="PLoS Genet.">
        <title>Phylogenetically driven sequencing of extremely halophilic archaea reveals strategies for static and dynamic osmo-response.</title>
        <authorList>
            <person name="Becker E.A."/>
            <person name="Seitzer P.M."/>
            <person name="Tritt A."/>
            <person name="Larsen D."/>
            <person name="Krusor M."/>
            <person name="Yao A.I."/>
            <person name="Wu D."/>
            <person name="Madern D."/>
            <person name="Eisen J.A."/>
            <person name="Darling A.E."/>
            <person name="Facciotti M.T."/>
        </authorList>
    </citation>
    <scope>NUCLEOTIDE SEQUENCE [LARGE SCALE GENOMIC DNA]</scope>
    <source>
        <strain evidence="1 2">DSM 5350</strain>
    </source>
</reference>
<protein>
    <submittedName>
        <fullName evidence="1">Uncharacterized protein</fullName>
    </submittedName>
</protein>
<dbReference type="AlphaFoldDB" id="M0MK09"/>
<keyword evidence="2" id="KW-1185">Reference proteome</keyword>
<dbReference type="PATRIC" id="fig|1227455.4.peg.1857"/>
<dbReference type="InParanoid" id="M0MK09"/>
<evidence type="ECO:0000313" key="1">
    <source>
        <dbReference type="EMBL" id="EMA44795.1"/>
    </source>
</evidence>